<proteinExistence type="predicted"/>
<dbReference type="SUPFAM" id="SSF46785">
    <property type="entry name" value="Winged helix' DNA-binding domain"/>
    <property type="match status" value="1"/>
</dbReference>
<dbReference type="PROSITE" id="PS50987">
    <property type="entry name" value="HTH_ARSR_2"/>
    <property type="match status" value="1"/>
</dbReference>
<dbReference type="InterPro" id="IPR001845">
    <property type="entry name" value="HTH_ArsR_DNA-bd_dom"/>
</dbReference>
<evidence type="ECO:0000313" key="3">
    <source>
        <dbReference type="Proteomes" id="UP001500804"/>
    </source>
</evidence>
<dbReference type="SMART" id="SM00418">
    <property type="entry name" value="HTH_ARSR"/>
    <property type="match status" value="1"/>
</dbReference>
<dbReference type="InterPro" id="IPR036388">
    <property type="entry name" value="WH-like_DNA-bd_sf"/>
</dbReference>
<keyword evidence="3" id="KW-1185">Reference proteome</keyword>
<evidence type="ECO:0000313" key="2">
    <source>
        <dbReference type="EMBL" id="GAA5124769.1"/>
    </source>
</evidence>
<reference evidence="3" key="1">
    <citation type="journal article" date="2019" name="Int. J. Syst. Evol. Microbiol.">
        <title>The Global Catalogue of Microorganisms (GCM) 10K type strain sequencing project: providing services to taxonomists for standard genome sequencing and annotation.</title>
        <authorList>
            <consortium name="The Broad Institute Genomics Platform"/>
            <consortium name="The Broad Institute Genome Sequencing Center for Infectious Disease"/>
            <person name="Wu L."/>
            <person name="Ma J."/>
        </authorList>
    </citation>
    <scope>NUCLEOTIDE SEQUENCE [LARGE SCALE GENOMIC DNA]</scope>
    <source>
        <strain evidence="3">JCM 18302</strain>
    </source>
</reference>
<sequence>MRADMDGLPREYKYDGHRTTTVVELRCPSYDLAMSPVTQQAELPQPARDEIRIEQVLAALGDPVRLLYVRELAKAPTEGMACGVIPLPVTKSTRTHHLRTLREAGVISMRAEGTRRIACLRRDDLDALYPGLLDGVLGAPH</sequence>
<name>A0ABP9NKV2_9PSEU</name>
<accession>A0ABP9NKV2</accession>
<dbReference type="CDD" id="cd00090">
    <property type="entry name" value="HTH_ARSR"/>
    <property type="match status" value="1"/>
</dbReference>
<dbReference type="EMBL" id="BAABJO010000013">
    <property type="protein sequence ID" value="GAA5124769.1"/>
    <property type="molecule type" value="Genomic_DNA"/>
</dbReference>
<dbReference type="PRINTS" id="PR00778">
    <property type="entry name" value="HTHARSR"/>
</dbReference>
<dbReference type="Gene3D" id="1.10.10.10">
    <property type="entry name" value="Winged helix-like DNA-binding domain superfamily/Winged helix DNA-binding domain"/>
    <property type="match status" value="1"/>
</dbReference>
<gene>
    <name evidence="2" type="ORF">GCM10023320_38300</name>
</gene>
<dbReference type="Proteomes" id="UP001500804">
    <property type="component" value="Unassembled WGS sequence"/>
</dbReference>
<feature type="domain" description="HTH arsR-type" evidence="1">
    <location>
        <begin position="45"/>
        <end position="140"/>
    </location>
</feature>
<organism evidence="2 3">
    <name type="scientific">Pseudonocardia adelaidensis</name>
    <dbReference type="NCBI Taxonomy" id="648754"/>
    <lineage>
        <taxon>Bacteria</taxon>
        <taxon>Bacillati</taxon>
        <taxon>Actinomycetota</taxon>
        <taxon>Actinomycetes</taxon>
        <taxon>Pseudonocardiales</taxon>
        <taxon>Pseudonocardiaceae</taxon>
        <taxon>Pseudonocardia</taxon>
    </lineage>
</organism>
<evidence type="ECO:0000259" key="1">
    <source>
        <dbReference type="PROSITE" id="PS50987"/>
    </source>
</evidence>
<protein>
    <recommendedName>
        <fullName evidence="1">HTH arsR-type domain-containing protein</fullName>
    </recommendedName>
</protein>
<dbReference type="InterPro" id="IPR036390">
    <property type="entry name" value="WH_DNA-bd_sf"/>
</dbReference>
<comment type="caution">
    <text evidence="2">The sequence shown here is derived from an EMBL/GenBank/DDBJ whole genome shotgun (WGS) entry which is preliminary data.</text>
</comment>
<dbReference type="InterPro" id="IPR011991">
    <property type="entry name" value="ArsR-like_HTH"/>
</dbReference>